<evidence type="ECO:0000256" key="1">
    <source>
        <dbReference type="SAM" id="MobiDB-lite"/>
    </source>
</evidence>
<evidence type="ECO:0000313" key="3">
    <source>
        <dbReference type="Proteomes" id="UP001500416"/>
    </source>
</evidence>
<reference evidence="3" key="1">
    <citation type="journal article" date="2019" name="Int. J. Syst. Evol. Microbiol.">
        <title>The Global Catalogue of Microorganisms (GCM) 10K type strain sequencing project: providing services to taxonomists for standard genome sequencing and annotation.</title>
        <authorList>
            <consortium name="The Broad Institute Genomics Platform"/>
            <consortium name="The Broad Institute Genome Sequencing Center for Infectious Disease"/>
            <person name="Wu L."/>
            <person name="Ma J."/>
        </authorList>
    </citation>
    <scope>NUCLEOTIDE SEQUENCE [LARGE SCALE GENOMIC DNA]</scope>
    <source>
        <strain evidence="3">JCM 3380</strain>
    </source>
</reference>
<accession>A0ABP3DXV6</accession>
<dbReference type="EMBL" id="BAAABU010000012">
    <property type="protein sequence ID" value="GAA0243369.1"/>
    <property type="molecule type" value="Genomic_DNA"/>
</dbReference>
<proteinExistence type="predicted"/>
<feature type="compositionally biased region" description="Low complexity" evidence="1">
    <location>
        <begin position="9"/>
        <end position="19"/>
    </location>
</feature>
<comment type="caution">
    <text evidence="2">The sequence shown here is derived from an EMBL/GenBank/DDBJ whole genome shotgun (WGS) entry which is preliminary data.</text>
</comment>
<sequence length="81" mass="8113">MAPAPVPPSATSMTPATPSRMVRMGMPPGSGAWVAPDRTGSTGAALDLGRDGVAAIAATSLHNASARRHAMADTRDTDVTA</sequence>
<keyword evidence="3" id="KW-1185">Reference proteome</keyword>
<evidence type="ECO:0000313" key="2">
    <source>
        <dbReference type="EMBL" id="GAA0243369.1"/>
    </source>
</evidence>
<protein>
    <submittedName>
        <fullName evidence="2">Uncharacterized protein</fullName>
    </submittedName>
</protein>
<gene>
    <name evidence="2" type="ORF">GCM10010492_48250</name>
</gene>
<name>A0ABP3DXV6_9PSEU</name>
<feature type="region of interest" description="Disordered" evidence="1">
    <location>
        <begin position="1"/>
        <end position="30"/>
    </location>
</feature>
<dbReference type="Proteomes" id="UP001500416">
    <property type="component" value="Unassembled WGS sequence"/>
</dbReference>
<organism evidence="2 3">
    <name type="scientific">Saccharothrix mutabilis subsp. mutabilis</name>
    <dbReference type="NCBI Taxonomy" id="66855"/>
    <lineage>
        <taxon>Bacteria</taxon>
        <taxon>Bacillati</taxon>
        <taxon>Actinomycetota</taxon>
        <taxon>Actinomycetes</taxon>
        <taxon>Pseudonocardiales</taxon>
        <taxon>Pseudonocardiaceae</taxon>
        <taxon>Saccharothrix</taxon>
    </lineage>
</organism>